<dbReference type="Pfam" id="PF05130">
    <property type="entry name" value="FlgN"/>
    <property type="match status" value="1"/>
</dbReference>
<dbReference type="Gene3D" id="1.20.58.300">
    <property type="entry name" value="FlgN-like"/>
    <property type="match status" value="1"/>
</dbReference>
<reference evidence="2" key="1">
    <citation type="submission" date="2018-05" db="EMBL/GenBank/DDBJ databases">
        <authorList>
            <person name="Lanie J.A."/>
            <person name="Ng W.-L."/>
            <person name="Kazmierczak K.M."/>
            <person name="Andrzejewski T.M."/>
            <person name="Davidsen T.M."/>
            <person name="Wayne K.J."/>
            <person name="Tettelin H."/>
            <person name="Glass J.I."/>
            <person name="Rusch D."/>
            <person name="Podicherti R."/>
            <person name="Tsui H.-C.T."/>
            <person name="Winkler M.E."/>
        </authorList>
    </citation>
    <scope>NUCLEOTIDE SEQUENCE</scope>
</reference>
<dbReference type="EMBL" id="UINC01043530">
    <property type="protein sequence ID" value="SVB47693.1"/>
    <property type="molecule type" value="Genomic_DNA"/>
</dbReference>
<keyword evidence="1" id="KW-1005">Bacterial flagellum biogenesis</keyword>
<protein>
    <recommendedName>
        <fullName evidence="3">Flagellar protein FlgN</fullName>
    </recommendedName>
</protein>
<evidence type="ECO:0000256" key="1">
    <source>
        <dbReference type="ARBA" id="ARBA00022795"/>
    </source>
</evidence>
<evidence type="ECO:0000313" key="2">
    <source>
        <dbReference type="EMBL" id="SVB47693.1"/>
    </source>
</evidence>
<organism evidence="2">
    <name type="scientific">marine metagenome</name>
    <dbReference type="NCBI Taxonomy" id="408172"/>
    <lineage>
        <taxon>unclassified sequences</taxon>
        <taxon>metagenomes</taxon>
        <taxon>ecological metagenomes</taxon>
    </lineage>
</organism>
<evidence type="ECO:0008006" key="3">
    <source>
        <dbReference type="Google" id="ProtNLM"/>
    </source>
</evidence>
<gene>
    <name evidence="2" type="ORF">METZ01_LOCUS200547</name>
</gene>
<accession>A0A382ECK1</accession>
<dbReference type="InterPro" id="IPR036679">
    <property type="entry name" value="FlgN-like_sf"/>
</dbReference>
<dbReference type="SUPFAM" id="SSF140566">
    <property type="entry name" value="FlgN-like"/>
    <property type="match status" value="1"/>
</dbReference>
<proteinExistence type="predicted"/>
<dbReference type="GO" id="GO:0044780">
    <property type="term" value="P:bacterial-type flagellum assembly"/>
    <property type="evidence" value="ECO:0007669"/>
    <property type="project" value="InterPro"/>
</dbReference>
<name>A0A382ECK1_9ZZZZ</name>
<dbReference type="InterPro" id="IPR007809">
    <property type="entry name" value="FlgN-like"/>
</dbReference>
<sequence length="161" mass="18327">MDKLVGNLREELIQYGELLSLLEQQQEMIVNRSADGLMQNLTSIHAQMAEIAKARSCREQCREDAAELLGLDGELPIKEMYSSFPVEYQSLIQALVDEVNELLIKANQRLRQNHLLLSRSLEFMQKLIQSLFPTQAGQTYDQSGHIGAAYVPQRTTYETLI</sequence>
<dbReference type="AlphaFoldDB" id="A0A382ECK1"/>